<evidence type="ECO:0000313" key="1">
    <source>
        <dbReference type="EMBL" id="TSE33616.1"/>
    </source>
</evidence>
<comment type="caution">
    <text evidence="1">The sequence shown here is derived from an EMBL/GenBank/DDBJ whole genome shotgun (WGS) entry which is preliminary data.</text>
</comment>
<dbReference type="Proteomes" id="UP000318294">
    <property type="component" value="Unassembled WGS sequence"/>
</dbReference>
<dbReference type="RefSeq" id="WP_144328625.1">
    <property type="nucleotide sequence ID" value="NZ_VJON01000026.1"/>
</dbReference>
<dbReference type="PROSITE" id="PS51257">
    <property type="entry name" value="PROKAR_LIPOPROTEIN"/>
    <property type="match status" value="1"/>
</dbReference>
<evidence type="ECO:0008006" key="3">
    <source>
        <dbReference type="Google" id="ProtNLM"/>
    </source>
</evidence>
<accession>A0A554XCR9</accession>
<dbReference type="EMBL" id="VJON01000026">
    <property type="protein sequence ID" value="TSE33616.1"/>
    <property type="molecule type" value="Genomic_DNA"/>
</dbReference>
<sequence length="142" mass="15953">MLKVAIAAVSAAALLSGCVGNDADQYVGCWQSEKLKQNAVMRVDYGPGGKTHLVFHVKQFPSAFWGSKKLEEKKMSFVVPESGHPYLDGPMPMRIEMVLHNKNTMTIAGDSYQRTDCKAWNEFDAAWEKELARREAAPRFRM</sequence>
<keyword evidence="2" id="KW-1185">Reference proteome</keyword>
<dbReference type="AlphaFoldDB" id="A0A554XCR9"/>
<organism evidence="1 2">
    <name type="scientific">Tepidimonas charontis</name>
    <dbReference type="NCBI Taxonomy" id="2267262"/>
    <lineage>
        <taxon>Bacteria</taxon>
        <taxon>Pseudomonadati</taxon>
        <taxon>Pseudomonadota</taxon>
        <taxon>Betaproteobacteria</taxon>
        <taxon>Burkholderiales</taxon>
        <taxon>Tepidimonas</taxon>
    </lineage>
</organism>
<gene>
    <name evidence="1" type="ORF">Tchar_01678</name>
</gene>
<proteinExistence type="predicted"/>
<reference evidence="1 2" key="1">
    <citation type="submission" date="2019-07" db="EMBL/GenBank/DDBJ databases">
        <title>Tepidimonas charontis SPSP-6 draft genome.</title>
        <authorList>
            <person name="Da Costa M.S."/>
            <person name="Froufe H.J.C."/>
            <person name="Egas C."/>
            <person name="Albuquerque L."/>
        </authorList>
    </citation>
    <scope>NUCLEOTIDE SEQUENCE [LARGE SCALE GENOMIC DNA]</scope>
    <source>
        <strain evidence="1 2">SPSP-6</strain>
    </source>
</reference>
<name>A0A554XCR9_9BURK</name>
<protein>
    <recommendedName>
        <fullName evidence="3">Lipoprotein</fullName>
    </recommendedName>
</protein>
<evidence type="ECO:0000313" key="2">
    <source>
        <dbReference type="Proteomes" id="UP000318294"/>
    </source>
</evidence>